<keyword evidence="3" id="KW-1185">Reference proteome</keyword>
<dbReference type="Proteomes" id="UP000824120">
    <property type="component" value="Chromosome 2"/>
</dbReference>
<gene>
    <name evidence="2" type="ORF">H5410_013040</name>
</gene>
<evidence type="ECO:0000313" key="2">
    <source>
        <dbReference type="EMBL" id="KAG5627822.1"/>
    </source>
</evidence>
<protein>
    <submittedName>
        <fullName evidence="2">Uncharacterized protein</fullName>
    </submittedName>
</protein>
<accession>A0A9J6ATE1</accession>
<proteinExistence type="predicted"/>
<feature type="compositionally biased region" description="Basic residues" evidence="1">
    <location>
        <begin position="98"/>
        <end position="109"/>
    </location>
</feature>
<evidence type="ECO:0000256" key="1">
    <source>
        <dbReference type="SAM" id="MobiDB-lite"/>
    </source>
</evidence>
<sequence>MKFNSEEESYNAYNSYALAKGFGIQKSAKTYNINKEVTRRYLYQARVEITKHQSELYGGNCDKTRHKFDSSVDPFIGAKDRILDPIKKKGKGNGFSKMKPKGEKKKKKTSQVTFKSKAGQKHVHEKTMNFDIQSTSMQQVQHESMGLSFELHGDSFNIFPQFLTQNLNSQSKACNLHAESTIKQTDI</sequence>
<feature type="region of interest" description="Disordered" evidence="1">
    <location>
        <begin position="87"/>
        <end position="123"/>
    </location>
</feature>
<comment type="caution">
    <text evidence="2">The sequence shown here is derived from an EMBL/GenBank/DDBJ whole genome shotgun (WGS) entry which is preliminary data.</text>
</comment>
<dbReference type="AlphaFoldDB" id="A0A9J6ATE1"/>
<organism evidence="2 3">
    <name type="scientific">Solanum commersonii</name>
    <name type="common">Commerson's wild potato</name>
    <name type="synonym">Commerson's nightshade</name>
    <dbReference type="NCBI Taxonomy" id="4109"/>
    <lineage>
        <taxon>Eukaryota</taxon>
        <taxon>Viridiplantae</taxon>
        <taxon>Streptophyta</taxon>
        <taxon>Embryophyta</taxon>
        <taxon>Tracheophyta</taxon>
        <taxon>Spermatophyta</taxon>
        <taxon>Magnoliopsida</taxon>
        <taxon>eudicotyledons</taxon>
        <taxon>Gunneridae</taxon>
        <taxon>Pentapetalae</taxon>
        <taxon>asterids</taxon>
        <taxon>lamiids</taxon>
        <taxon>Solanales</taxon>
        <taxon>Solanaceae</taxon>
        <taxon>Solanoideae</taxon>
        <taxon>Solaneae</taxon>
        <taxon>Solanum</taxon>
    </lineage>
</organism>
<evidence type="ECO:0000313" key="3">
    <source>
        <dbReference type="Proteomes" id="UP000824120"/>
    </source>
</evidence>
<dbReference type="OrthoDB" id="751756at2759"/>
<dbReference type="EMBL" id="JACXVP010000002">
    <property type="protein sequence ID" value="KAG5627822.1"/>
    <property type="molecule type" value="Genomic_DNA"/>
</dbReference>
<reference evidence="2 3" key="1">
    <citation type="submission" date="2020-09" db="EMBL/GenBank/DDBJ databases">
        <title>De no assembly of potato wild relative species, Solanum commersonii.</title>
        <authorList>
            <person name="Cho K."/>
        </authorList>
    </citation>
    <scope>NUCLEOTIDE SEQUENCE [LARGE SCALE GENOMIC DNA]</scope>
    <source>
        <strain evidence="2">LZ3.2</strain>
        <tissue evidence="2">Leaf</tissue>
    </source>
</reference>
<name>A0A9J6ATE1_SOLCO</name>